<feature type="region of interest" description="Disordered" evidence="1">
    <location>
        <begin position="49"/>
        <end position="75"/>
    </location>
</feature>
<evidence type="ECO:0000313" key="3">
    <source>
        <dbReference type="Proteomes" id="UP000005408"/>
    </source>
</evidence>
<reference evidence="2" key="1">
    <citation type="submission" date="2022-08" db="UniProtKB">
        <authorList>
            <consortium name="EnsemblMetazoa"/>
        </authorList>
    </citation>
    <scope>IDENTIFICATION</scope>
    <source>
        <strain evidence="2">05x7-T-G4-1.051#20</strain>
    </source>
</reference>
<dbReference type="AlphaFoldDB" id="A0A8W8IPW1"/>
<accession>A0A8W8IPW1</accession>
<evidence type="ECO:0000256" key="1">
    <source>
        <dbReference type="SAM" id="MobiDB-lite"/>
    </source>
</evidence>
<dbReference type="EnsemblMetazoa" id="G149.1">
    <property type="protein sequence ID" value="G149.1:cds"/>
    <property type="gene ID" value="G149"/>
</dbReference>
<dbReference type="Proteomes" id="UP000005408">
    <property type="component" value="Unassembled WGS sequence"/>
</dbReference>
<proteinExistence type="predicted"/>
<protein>
    <submittedName>
        <fullName evidence="2">Uncharacterized protein</fullName>
    </submittedName>
</protein>
<evidence type="ECO:0000313" key="2">
    <source>
        <dbReference type="EnsemblMetazoa" id="G149.1:cds"/>
    </source>
</evidence>
<keyword evidence="3" id="KW-1185">Reference proteome</keyword>
<sequence length="112" mass="12604">MADTEESMSTEEIAKVVSALKQLKMKPKADSAEDFLSWMSSAVQEKKIKEEVVSTDTASASPRPAKSLPPRHQDNYIREADRKEDTEEDIGNIQDFLSPKLQMLLRNLRVPG</sequence>
<organism evidence="2 3">
    <name type="scientific">Magallana gigas</name>
    <name type="common">Pacific oyster</name>
    <name type="synonym">Crassostrea gigas</name>
    <dbReference type="NCBI Taxonomy" id="29159"/>
    <lineage>
        <taxon>Eukaryota</taxon>
        <taxon>Metazoa</taxon>
        <taxon>Spiralia</taxon>
        <taxon>Lophotrochozoa</taxon>
        <taxon>Mollusca</taxon>
        <taxon>Bivalvia</taxon>
        <taxon>Autobranchia</taxon>
        <taxon>Pteriomorphia</taxon>
        <taxon>Ostreida</taxon>
        <taxon>Ostreoidea</taxon>
        <taxon>Ostreidae</taxon>
        <taxon>Magallana</taxon>
    </lineage>
</organism>
<name>A0A8W8IPW1_MAGGI</name>